<keyword evidence="2" id="KW-0472">Membrane</keyword>
<evidence type="ECO:0000313" key="3">
    <source>
        <dbReference type="EMBL" id="KAG7093556.1"/>
    </source>
</evidence>
<keyword evidence="4" id="KW-1185">Reference proteome</keyword>
<dbReference type="AlphaFoldDB" id="A0A9P7UUP9"/>
<sequence>MDKANNIPRNDDATTHTFHSAQSSTYTLTALPEPEKEKGNPNVSVSSVDLAKAEKQPWEGYLDDELPDKGEAKYVRNFRHQLFTIYHRIFGVVFIVNMSIFIVYCVRDATIPRLGVTTTANLFTCILMRQDYVINAFFAVFCHTIPLSWPLWTRQLFSRVYHLGGIHSGTGVSGTIWLILFAAKSTYEKTRGHTQESLVFLRNLFTESPDSTILQVSIATIVIMYTILLLLLLMIIFAYPTFRQKFHNSFERVHRFMGWTAAALLWVLSVLITNDYKPKEQSLAYALKVSSSFWLTVILTASIILPWLRLRKVPVQCEVLSDHALRIFIDSTANAMPGSFMRISLSPLWEWHSFATIREPGRTGYSLIISQAGDWTTNIIQNPPEKLWIRGIPVCGVVHIVPMFRRVLLVATGSGIAPLIPQILAKTTELRLLWTSPNVLKTFGAKLVDEVMAKAPNAVIYDTRIHGRPDMVKLTHRMVDEFKPEAVVVISNEPLTRKIVYGMMSRGVLAFGAIWDS</sequence>
<dbReference type="PANTHER" id="PTHR33927:SF5">
    <property type="entry name" value="ENZYME, PUTATIVE (AFU_ORTHOLOGUE AFUA_8G01222)-RELATED"/>
    <property type="match status" value="1"/>
</dbReference>
<feature type="transmembrane region" description="Helical" evidence="2">
    <location>
        <begin position="164"/>
        <end position="183"/>
    </location>
</feature>
<dbReference type="SUPFAM" id="SSF52343">
    <property type="entry name" value="Ferredoxin reductase-like, C-terminal NADP-linked domain"/>
    <property type="match status" value="1"/>
</dbReference>
<feature type="transmembrane region" description="Helical" evidence="2">
    <location>
        <begin position="212"/>
        <end position="236"/>
    </location>
</feature>
<reference evidence="3" key="1">
    <citation type="journal article" date="2021" name="Genome Biol. Evol.">
        <title>The assembled and annotated genome of the fairy-ring fungus Marasmius oreades.</title>
        <authorList>
            <person name="Hiltunen M."/>
            <person name="Ament-Velasquez S.L."/>
            <person name="Johannesson H."/>
        </authorList>
    </citation>
    <scope>NUCLEOTIDE SEQUENCE</scope>
    <source>
        <strain evidence="3">03SP1</strain>
    </source>
</reference>
<feature type="transmembrane region" description="Helical" evidence="2">
    <location>
        <begin position="132"/>
        <end position="152"/>
    </location>
</feature>
<dbReference type="OrthoDB" id="3142841at2759"/>
<accession>A0A9P7UUP9</accession>
<dbReference type="KEGG" id="more:E1B28_007226"/>
<protein>
    <recommendedName>
        <fullName evidence="5">Nonribosomal peptide synthetase 12</fullName>
    </recommendedName>
</protein>
<feature type="transmembrane region" description="Helical" evidence="2">
    <location>
        <begin position="85"/>
        <end position="106"/>
    </location>
</feature>
<evidence type="ECO:0000313" key="4">
    <source>
        <dbReference type="Proteomes" id="UP001049176"/>
    </source>
</evidence>
<keyword evidence="2" id="KW-0812">Transmembrane</keyword>
<dbReference type="GeneID" id="66076302"/>
<dbReference type="Proteomes" id="UP001049176">
    <property type="component" value="Chromosome 4"/>
</dbReference>
<dbReference type="InterPro" id="IPR052979">
    <property type="entry name" value="Adenylate-forming_domain"/>
</dbReference>
<feature type="transmembrane region" description="Helical" evidence="2">
    <location>
        <begin position="256"/>
        <end position="273"/>
    </location>
</feature>
<keyword evidence="2" id="KW-1133">Transmembrane helix</keyword>
<feature type="transmembrane region" description="Helical" evidence="2">
    <location>
        <begin position="285"/>
        <end position="308"/>
    </location>
</feature>
<feature type="compositionally biased region" description="Basic and acidic residues" evidence="1">
    <location>
        <begin position="1"/>
        <end position="14"/>
    </location>
</feature>
<evidence type="ECO:0000256" key="1">
    <source>
        <dbReference type="SAM" id="MobiDB-lite"/>
    </source>
</evidence>
<gene>
    <name evidence="3" type="ORF">E1B28_007226</name>
</gene>
<dbReference type="InterPro" id="IPR039261">
    <property type="entry name" value="FNR_nucleotide-bd"/>
</dbReference>
<organism evidence="3 4">
    <name type="scientific">Marasmius oreades</name>
    <name type="common">fairy-ring Marasmius</name>
    <dbReference type="NCBI Taxonomy" id="181124"/>
    <lineage>
        <taxon>Eukaryota</taxon>
        <taxon>Fungi</taxon>
        <taxon>Dikarya</taxon>
        <taxon>Basidiomycota</taxon>
        <taxon>Agaricomycotina</taxon>
        <taxon>Agaricomycetes</taxon>
        <taxon>Agaricomycetidae</taxon>
        <taxon>Agaricales</taxon>
        <taxon>Marasmiineae</taxon>
        <taxon>Marasmiaceae</taxon>
        <taxon>Marasmius</taxon>
    </lineage>
</organism>
<feature type="compositionally biased region" description="Polar residues" evidence="1">
    <location>
        <begin position="15"/>
        <end position="28"/>
    </location>
</feature>
<dbReference type="PANTHER" id="PTHR33927">
    <property type="entry name" value="TRANSMEMBRANE PROTEIN"/>
    <property type="match status" value="1"/>
</dbReference>
<dbReference type="EMBL" id="CM032184">
    <property type="protein sequence ID" value="KAG7093556.1"/>
    <property type="molecule type" value="Genomic_DNA"/>
</dbReference>
<evidence type="ECO:0000256" key="2">
    <source>
        <dbReference type="SAM" id="Phobius"/>
    </source>
</evidence>
<dbReference type="RefSeq" id="XP_043010026.1">
    <property type="nucleotide sequence ID" value="XM_043151944.1"/>
</dbReference>
<name>A0A9P7UUP9_9AGAR</name>
<evidence type="ECO:0008006" key="5">
    <source>
        <dbReference type="Google" id="ProtNLM"/>
    </source>
</evidence>
<comment type="caution">
    <text evidence="3">The sequence shown here is derived from an EMBL/GenBank/DDBJ whole genome shotgun (WGS) entry which is preliminary data.</text>
</comment>
<proteinExistence type="predicted"/>
<feature type="region of interest" description="Disordered" evidence="1">
    <location>
        <begin position="1"/>
        <end position="46"/>
    </location>
</feature>